<dbReference type="InterPro" id="IPR029050">
    <property type="entry name" value="Immunoprotect_excell_Ig-like"/>
</dbReference>
<dbReference type="RefSeq" id="WP_182092722.1">
    <property type="nucleotide sequence ID" value="NZ_CP059540.1"/>
</dbReference>
<feature type="compositionally biased region" description="Acidic residues" evidence="2">
    <location>
        <begin position="40"/>
        <end position="66"/>
    </location>
</feature>
<proteinExistence type="predicted"/>
<evidence type="ECO:0000256" key="1">
    <source>
        <dbReference type="ARBA" id="ARBA00022729"/>
    </source>
</evidence>
<dbReference type="PROSITE" id="PS51257">
    <property type="entry name" value="PROKAR_LIPOPROTEIN"/>
    <property type="match status" value="1"/>
</dbReference>
<evidence type="ECO:0000256" key="2">
    <source>
        <dbReference type="SAM" id="MobiDB-lite"/>
    </source>
</evidence>
<sequence length="221" mass="24201">MIKKWFAAGTIGAALTLSACGSDTTEVNEGTETAASESVEGTEEETGETEEEPAEEEVAEEEPEESEAGKRSNPVAVGKTQVVDVAINDSDFNTYEGKAEITVNSVTRGEEAWQEIKSTNEFNEEPAEGYEYVMANVTATLTEAETEDYAWYLDAMNFDFIGSDGSPYEWTSVVIEPELNGEIYEGGTLEGKVVNMVKQDDSVLLVFEDGNWDNVFFSTEQ</sequence>
<evidence type="ECO:0000256" key="3">
    <source>
        <dbReference type="SAM" id="SignalP"/>
    </source>
</evidence>
<dbReference type="AlphaFoldDB" id="A0A7D7MJC5"/>
<evidence type="ECO:0000313" key="4">
    <source>
        <dbReference type="EMBL" id="QMT18068.1"/>
    </source>
</evidence>
<organism evidence="4 5">
    <name type="scientific">Planococcus maritimus</name>
    <dbReference type="NCBI Taxonomy" id="192421"/>
    <lineage>
        <taxon>Bacteria</taxon>
        <taxon>Bacillati</taxon>
        <taxon>Bacillota</taxon>
        <taxon>Bacilli</taxon>
        <taxon>Bacillales</taxon>
        <taxon>Caryophanaceae</taxon>
        <taxon>Planococcus</taxon>
    </lineage>
</organism>
<dbReference type="Gene3D" id="2.60.40.1240">
    <property type="match status" value="1"/>
</dbReference>
<dbReference type="Proteomes" id="UP000514716">
    <property type="component" value="Chromosome"/>
</dbReference>
<dbReference type="KEGG" id="pdec:H1Q58_03340"/>
<name>A0A7D7MJC5_PLAMR</name>
<feature type="compositionally biased region" description="Polar residues" evidence="2">
    <location>
        <begin position="19"/>
        <end position="30"/>
    </location>
</feature>
<dbReference type="EMBL" id="CP059540">
    <property type="protein sequence ID" value="QMT18068.1"/>
    <property type="molecule type" value="Genomic_DNA"/>
</dbReference>
<feature type="region of interest" description="Disordered" evidence="2">
    <location>
        <begin position="19"/>
        <end position="75"/>
    </location>
</feature>
<keyword evidence="1 3" id="KW-0732">Signal</keyword>
<evidence type="ECO:0000313" key="5">
    <source>
        <dbReference type="Proteomes" id="UP000514716"/>
    </source>
</evidence>
<accession>A0A7D7MJC5</accession>
<gene>
    <name evidence="4" type="ORF">H1Q58_03340</name>
</gene>
<reference evidence="4 5" key="1">
    <citation type="submission" date="2020-07" db="EMBL/GenBank/DDBJ databases">
        <title>Screening of a cold-adapted Planococcus bacterium producing protease in traditional shrimp paste and protease identification by genome sequencing.</title>
        <authorList>
            <person name="Gao R."/>
            <person name="Leng W."/>
            <person name="Chu Q."/>
            <person name="Wu X."/>
            <person name="Liu H."/>
            <person name="Li X."/>
        </authorList>
    </citation>
    <scope>NUCLEOTIDE SEQUENCE [LARGE SCALE GENOMIC DNA]</scope>
    <source>
        <strain evidence="4 5">XJ11</strain>
    </source>
</reference>
<feature type="chain" id="PRO_5039257087" description="DUF4352 domain-containing protein" evidence="3">
    <location>
        <begin position="20"/>
        <end position="221"/>
    </location>
</feature>
<evidence type="ECO:0008006" key="6">
    <source>
        <dbReference type="Google" id="ProtNLM"/>
    </source>
</evidence>
<protein>
    <recommendedName>
        <fullName evidence="6">DUF4352 domain-containing protein</fullName>
    </recommendedName>
</protein>
<feature type="signal peptide" evidence="3">
    <location>
        <begin position="1"/>
        <end position="19"/>
    </location>
</feature>
<keyword evidence="5" id="KW-1185">Reference proteome</keyword>